<accession>A0A1G2CNL6</accession>
<evidence type="ECO:0000313" key="11">
    <source>
        <dbReference type="Proteomes" id="UP000179281"/>
    </source>
</evidence>
<dbReference type="Pfam" id="PF02687">
    <property type="entry name" value="FtsX"/>
    <property type="match status" value="1"/>
</dbReference>
<evidence type="ECO:0000256" key="7">
    <source>
        <dbReference type="SAM" id="Phobius"/>
    </source>
</evidence>
<evidence type="ECO:0000256" key="2">
    <source>
        <dbReference type="ARBA" id="ARBA00022475"/>
    </source>
</evidence>
<comment type="subcellular location">
    <subcellularLocation>
        <location evidence="1">Cell membrane</location>
        <topology evidence="1">Multi-pass membrane protein</topology>
    </subcellularLocation>
</comment>
<evidence type="ECO:0000259" key="9">
    <source>
        <dbReference type="Pfam" id="PF12704"/>
    </source>
</evidence>
<evidence type="ECO:0000256" key="6">
    <source>
        <dbReference type="ARBA" id="ARBA00038076"/>
    </source>
</evidence>
<dbReference type="InterPro" id="IPR050250">
    <property type="entry name" value="Macrolide_Exporter_MacB"/>
</dbReference>
<feature type="transmembrane region" description="Helical" evidence="7">
    <location>
        <begin position="271"/>
        <end position="296"/>
    </location>
</feature>
<keyword evidence="4 7" id="KW-1133">Transmembrane helix</keyword>
<evidence type="ECO:0008006" key="12">
    <source>
        <dbReference type="Google" id="ProtNLM"/>
    </source>
</evidence>
<evidence type="ECO:0000259" key="8">
    <source>
        <dbReference type="Pfam" id="PF02687"/>
    </source>
</evidence>
<comment type="similarity">
    <text evidence="6">Belongs to the ABC-4 integral membrane protein family.</text>
</comment>
<dbReference type="PANTHER" id="PTHR30572">
    <property type="entry name" value="MEMBRANE COMPONENT OF TRANSPORTER-RELATED"/>
    <property type="match status" value="1"/>
</dbReference>
<dbReference type="EMBL" id="MHLD01000006">
    <property type="protein sequence ID" value="OGZ02802.1"/>
    <property type="molecule type" value="Genomic_DNA"/>
</dbReference>
<proteinExistence type="inferred from homology"/>
<dbReference type="STRING" id="1798653.A3G64_02315"/>
<dbReference type="InterPro" id="IPR003838">
    <property type="entry name" value="ABC3_permease_C"/>
</dbReference>
<dbReference type="Pfam" id="PF12704">
    <property type="entry name" value="MacB_PCD"/>
    <property type="match status" value="1"/>
</dbReference>
<evidence type="ECO:0000256" key="1">
    <source>
        <dbReference type="ARBA" id="ARBA00004651"/>
    </source>
</evidence>
<dbReference type="AlphaFoldDB" id="A0A1G2CNL6"/>
<sequence>MNMLTQFLRLILKGLRHRSLRSWLTILGIVIGIMLVVAIFALGGGIQNAVARLLQQFGSDLVIILPGKETNPFLALAGGQKFKEEDLLDLNKVPGVRLVVPMSVAVLNVEFKGEIKAVMVHSQPWREYRVVAEESKALKLIAGAWPENEETRELILGYRAAFKLFKISPKVGDDLIIKGRRFRVAGIFSEVGLQDEDNQMWMSHKDFQALTSQRGKASTAAVKLEKDVDVDLVAKQIKAQLATQEVVRDFSVLTPEKANQIVGSILSVVELSLLIIALISLIVGAIGIMNTMYTSVLERTRQIGVMKAIGASSDHILSLFLIESGIIGLVGGVLGIAFGLMTAYAAGFAAEQFGIRGLFSFASLDFFGLAVILIIAFITGVVSGVLPARQAAKLEPAEALRYE</sequence>
<feature type="domain" description="ABC3 transporter permease C-terminal" evidence="8">
    <location>
        <begin position="275"/>
        <end position="396"/>
    </location>
</feature>
<organism evidence="10 11">
    <name type="scientific">Candidatus Liptonbacteria bacterium RIFCSPLOWO2_12_FULL_60_15</name>
    <dbReference type="NCBI Taxonomy" id="1798653"/>
    <lineage>
        <taxon>Bacteria</taxon>
        <taxon>Candidatus Liptoniibacteriota</taxon>
    </lineage>
</organism>
<dbReference type="PANTHER" id="PTHR30572:SF4">
    <property type="entry name" value="ABC TRANSPORTER PERMEASE YTRF"/>
    <property type="match status" value="1"/>
</dbReference>
<keyword evidence="5 7" id="KW-0472">Membrane</keyword>
<dbReference type="InterPro" id="IPR025857">
    <property type="entry name" value="MacB_PCD"/>
</dbReference>
<keyword evidence="2" id="KW-1003">Cell membrane</keyword>
<reference evidence="10 11" key="1">
    <citation type="journal article" date="2016" name="Nat. Commun.">
        <title>Thousands of microbial genomes shed light on interconnected biogeochemical processes in an aquifer system.</title>
        <authorList>
            <person name="Anantharaman K."/>
            <person name="Brown C.T."/>
            <person name="Hug L.A."/>
            <person name="Sharon I."/>
            <person name="Castelle C.J."/>
            <person name="Probst A.J."/>
            <person name="Thomas B.C."/>
            <person name="Singh A."/>
            <person name="Wilkins M.J."/>
            <person name="Karaoz U."/>
            <person name="Brodie E.L."/>
            <person name="Williams K.H."/>
            <person name="Hubbard S.S."/>
            <person name="Banfield J.F."/>
        </authorList>
    </citation>
    <scope>NUCLEOTIDE SEQUENCE [LARGE SCALE GENOMIC DNA]</scope>
</reference>
<feature type="transmembrane region" description="Helical" evidence="7">
    <location>
        <begin position="20"/>
        <end position="46"/>
    </location>
</feature>
<keyword evidence="3 7" id="KW-0812">Transmembrane</keyword>
<dbReference type="GO" id="GO:0005886">
    <property type="term" value="C:plasma membrane"/>
    <property type="evidence" value="ECO:0007669"/>
    <property type="project" value="UniProtKB-SubCell"/>
</dbReference>
<name>A0A1G2CNL6_9BACT</name>
<protein>
    <recommendedName>
        <fullName evidence="12">ABC transporter permease</fullName>
    </recommendedName>
</protein>
<evidence type="ECO:0000256" key="3">
    <source>
        <dbReference type="ARBA" id="ARBA00022692"/>
    </source>
</evidence>
<dbReference type="GO" id="GO:0022857">
    <property type="term" value="F:transmembrane transporter activity"/>
    <property type="evidence" value="ECO:0007669"/>
    <property type="project" value="TreeGrafter"/>
</dbReference>
<gene>
    <name evidence="10" type="ORF">A3G64_02315</name>
</gene>
<feature type="domain" description="MacB-like periplasmic core" evidence="9">
    <location>
        <begin position="22"/>
        <end position="239"/>
    </location>
</feature>
<feature type="transmembrane region" description="Helical" evidence="7">
    <location>
        <begin position="317"/>
        <end position="346"/>
    </location>
</feature>
<feature type="transmembrane region" description="Helical" evidence="7">
    <location>
        <begin position="366"/>
        <end position="386"/>
    </location>
</feature>
<dbReference type="Proteomes" id="UP000179281">
    <property type="component" value="Unassembled WGS sequence"/>
</dbReference>
<evidence type="ECO:0000313" key="10">
    <source>
        <dbReference type="EMBL" id="OGZ02802.1"/>
    </source>
</evidence>
<evidence type="ECO:0000256" key="5">
    <source>
        <dbReference type="ARBA" id="ARBA00023136"/>
    </source>
</evidence>
<comment type="caution">
    <text evidence="10">The sequence shown here is derived from an EMBL/GenBank/DDBJ whole genome shotgun (WGS) entry which is preliminary data.</text>
</comment>
<evidence type="ECO:0000256" key="4">
    <source>
        <dbReference type="ARBA" id="ARBA00022989"/>
    </source>
</evidence>